<proteinExistence type="predicted"/>
<keyword evidence="4 5" id="KW-0472">Membrane</keyword>
<evidence type="ECO:0000256" key="5">
    <source>
        <dbReference type="SAM" id="Phobius"/>
    </source>
</evidence>
<dbReference type="PANTHER" id="PTHR36985:SF1">
    <property type="entry name" value="TRANSLOCATION AND ASSEMBLY MODULE SUBUNIT TAMB"/>
    <property type="match status" value="1"/>
</dbReference>
<evidence type="ECO:0000313" key="8">
    <source>
        <dbReference type="Proteomes" id="UP000254968"/>
    </source>
</evidence>
<dbReference type="InterPro" id="IPR007452">
    <property type="entry name" value="TamB_C"/>
</dbReference>
<protein>
    <submittedName>
        <fullName evidence="7">Periplasmic protein</fullName>
    </submittedName>
</protein>
<gene>
    <name evidence="7" type="ORF">NCTC13315_02049</name>
</gene>
<dbReference type="GO" id="GO:0009306">
    <property type="term" value="P:protein secretion"/>
    <property type="evidence" value="ECO:0007669"/>
    <property type="project" value="InterPro"/>
</dbReference>
<evidence type="ECO:0000259" key="6">
    <source>
        <dbReference type="Pfam" id="PF04357"/>
    </source>
</evidence>
<reference evidence="7 8" key="1">
    <citation type="submission" date="2018-06" db="EMBL/GenBank/DDBJ databases">
        <authorList>
            <consortium name="Pathogen Informatics"/>
            <person name="Doyle S."/>
        </authorList>
    </citation>
    <scope>NUCLEOTIDE SEQUENCE [LARGE SCALE GENOMIC DNA]</scope>
    <source>
        <strain evidence="7 8">NCTC13315</strain>
    </source>
</reference>
<evidence type="ECO:0000256" key="4">
    <source>
        <dbReference type="ARBA" id="ARBA00023136"/>
    </source>
</evidence>
<dbReference type="GO" id="GO:0005886">
    <property type="term" value="C:plasma membrane"/>
    <property type="evidence" value="ECO:0007669"/>
    <property type="project" value="InterPro"/>
</dbReference>
<dbReference type="PANTHER" id="PTHR36985">
    <property type="entry name" value="TRANSLOCATION AND ASSEMBLY MODULE SUBUNIT TAMB"/>
    <property type="match status" value="1"/>
</dbReference>
<dbReference type="GO" id="GO:0097347">
    <property type="term" value="C:TAM protein secretion complex"/>
    <property type="evidence" value="ECO:0007669"/>
    <property type="project" value="TreeGrafter"/>
</dbReference>
<keyword evidence="3 5" id="KW-1133">Transmembrane helix</keyword>
<evidence type="ECO:0000256" key="1">
    <source>
        <dbReference type="ARBA" id="ARBA00004167"/>
    </source>
</evidence>
<keyword evidence="2 5" id="KW-0812">Transmembrane</keyword>
<dbReference type="Proteomes" id="UP000254968">
    <property type="component" value="Unassembled WGS sequence"/>
</dbReference>
<dbReference type="OrthoDB" id="5555605at2"/>
<comment type="subcellular location">
    <subcellularLocation>
        <location evidence="1">Membrane</location>
        <topology evidence="1">Single-pass membrane protein</topology>
    </subcellularLocation>
</comment>
<evidence type="ECO:0000313" key="7">
    <source>
        <dbReference type="EMBL" id="STX29506.1"/>
    </source>
</evidence>
<accession>A0A378I491</accession>
<sequence>MRIYYSVIKKLLYGVLILILLLLSTAIFLLGTTPGLKASLKLAEQFMPGKLIIHSAEGRLFDHVIIKQAVYTDDNITAKINNLNLSWRLLDLFNRQLTIDNLQADDASLILTSTKQEKPASTTPVQQFTLPNLPINLTIRQAKIDKFIIKQDDSINELNNIHVQANLTNQQWQFEDLSLTFKEHTLQSKAVLKPVMPYPVTASLQVSAPQQVDQGQAKVQGHVNLTGNFFHYYLTGELTAPTPLVITGDLINGSQVQLVGSWDNLQWPINNDYRFSSEKGQLKIKGTLPDLTITLDSKINEPLASNLQVHAYTNALGGQANAVLSSKAGNVNLNLSYDDNHIPKLKGNFKAQLTDADEQLQLPIKQLQTENQFSGESLANLSLFSQLTGRYNEHPINMTIRYNKQTLHAIANLGPNQIEINGKALFPWHLSASIPQPALLHSSLTGLDTTITAKADLLEEQKGDLHLTIGRGQFKNPELSKLTFEGGNITAMLDDKQLQATGNLSLDQAKKLFLTLNLPHFNYFKGNLKQQKIDANIKLLINSLAFLNDLTPIINNLQGQLGANLKVAGTIGRPVIDGEVQLTKAGVAVPSMGIDLNPIEITLQSSNKKWQAKGEIFSHGSPLNISGNGEFAPTIKGMIHLKGEQIPFIASKEYLIDVSPDLSFDFTPSDLKMRGRILVPKATIKPQTFSNSVSLTDDAVFVDKKESTNPFNIDTDIKVEMGDQVMLAVKGLQGYLIGAINLRQIPPGPLTATGELNVKEGKYQAYGQDLTIEKGQLLFTGGLIDNPAIQVRAIRKFNNTANTMSGSNSWFDFNSANLQTLDFGKKTTVGIAVSGRLNNPKVELFSVPATLSQADILSMLLLGRPANQADKSGAQLLLAAVSALNLDSSHSGPQLLSQLKQSLGIDFNLENNIQYDQKTNQSTDNTTLVLGKSLSKRLYLSYNVGLSSKTDTNVLTLKYLLNKFFSVQVNASTSGSGIDLFYTHQKE</sequence>
<evidence type="ECO:0000256" key="3">
    <source>
        <dbReference type="ARBA" id="ARBA00022989"/>
    </source>
</evidence>
<dbReference type="EMBL" id="UGNV01000001">
    <property type="protein sequence ID" value="STX29506.1"/>
    <property type="molecule type" value="Genomic_DNA"/>
</dbReference>
<dbReference type="AlphaFoldDB" id="A0A378I491"/>
<feature type="domain" description="Translocation and assembly module TamB C-terminal" evidence="6">
    <location>
        <begin position="621"/>
        <end position="984"/>
    </location>
</feature>
<evidence type="ECO:0000256" key="2">
    <source>
        <dbReference type="ARBA" id="ARBA00022692"/>
    </source>
</evidence>
<dbReference type="RefSeq" id="WP_115303172.1">
    <property type="nucleotide sequence ID" value="NZ_CAAAHO010000002.1"/>
</dbReference>
<keyword evidence="8" id="KW-1185">Reference proteome</keyword>
<dbReference type="Pfam" id="PF04357">
    <property type="entry name" value="TamB"/>
    <property type="match status" value="1"/>
</dbReference>
<feature type="transmembrane region" description="Helical" evidence="5">
    <location>
        <begin position="12"/>
        <end position="31"/>
    </location>
</feature>
<organism evidence="7 8">
    <name type="scientific">Legionella beliardensis</name>
    <dbReference type="NCBI Taxonomy" id="91822"/>
    <lineage>
        <taxon>Bacteria</taxon>
        <taxon>Pseudomonadati</taxon>
        <taxon>Pseudomonadota</taxon>
        <taxon>Gammaproteobacteria</taxon>
        <taxon>Legionellales</taxon>
        <taxon>Legionellaceae</taxon>
        <taxon>Legionella</taxon>
    </lineage>
</organism>
<name>A0A378I491_9GAMM</name>